<dbReference type="Proteomes" id="UP000436822">
    <property type="component" value="Unassembled WGS sequence"/>
</dbReference>
<reference evidence="1 2" key="1">
    <citation type="submission" date="2019-12" db="EMBL/GenBank/DDBJ databases">
        <title>Litoreibacter badius sp. nov., a novel bacteriochlorophyll a-containing bacterium in the genus Litoreibacter.</title>
        <authorList>
            <person name="Kanamuro M."/>
            <person name="Takabe Y."/>
            <person name="Mori K."/>
            <person name="Takaichi S."/>
            <person name="Hanada S."/>
        </authorList>
    </citation>
    <scope>NUCLEOTIDE SEQUENCE [LARGE SCALE GENOMIC DNA]</scope>
    <source>
        <strain evidence="1 2">K6</strain>
    </source>
</reference>
<organism evidence="1 2">
    <name type="scientific">Litoreibacter roseus</name>
    <dbReference type="NCBI Taxonomy" id="2601869"/>
    <lineage>
        <taxon>Bacteria</taxon>
        <taxon>Pseudomonadati</taxon>
        <taxon>Pseudomonadota</taxon>
        <taxon>Alphaproteobacteria</taxon>
        <taxon>Rhodobacterales</taxon>
        <taxon>Roseobacteraceae</taxon>
        <taxon>Litoreibacter</taxon>
    </lineage>
</organism>
<accession>A0A6N6JAV3</accession>
<protein>
    <submittedName>
        <fullName evidence="1">Uncharacterized protein</fullName>
    </submittedName>
</protein>
<comment type="caution">
    <text evidence="1">The sequence shown here is derived from an EMBL/GenBank/DDBJ whole genome shotgun (WGS) entry which is preliminary data.</text>
</comment>
<evidence type="ECO:0000313" key="2">
    <source>
        <dbReference type="Proteomes" id="UP000436822"/>
    </source>
</evidence>
<gene>
    <name evidence="1" type="ORF">KIN_04470</name>
</gene>
<evidence type="ECO:0000313" key="1">
    <source>
        <dbReference type="EMBL" id="GFE63373.1"/>
    </source>
</evidence>
<dbReference type="AlphaFoldDB" id="A0A6N6JAV3"/>
<name>A0A6N6JAV3_9RHOB</name>
<sequence length="157" mass="17693">MVQVVRELDNYEVWLLISGEELYPFSSHGFEFAQGSLRSVVARSSDNLFLNAEGEVFKIAGIYPHHNNLAAKTMRLLNIPYGIEVKLERQNIEISELKEMLVVGLENYRSQADDDEVWTFATLPPSTSKTSIMNANDTVQLFAILDLPTPLDCLDSL</sequence>
<keyword evidence="2" id="KW-1185">Reference proteome</keyword>
<dbReference type="EMBL" id="BLJE01000001">
    <property type="protein sequence ID" value="GFE63373.1"/>
    <property type="molecule type" value="Genomic_DNA"/>
</dbReference>
<proteinExistence type="predicted"/>